<dbReference type="SUPFAM" id="SSF49785">
    <property type="entry name" value="Galactose-binding domain-like"/>
    <property type="match status" value="2"/>
</dbReference>
<feature type="chain" id="PRO_5022664725" evidence="5">
    <location>
        <begin position="23"/>
        <end position="788"/>
    </location>
</feature>
<keyword evidence="2 9" id="KW-0378">Hydrolase</keyword>
<keyword evidence="10" id="KW-1185">Reference proteome</keyword>
<dbReference type="RefSeq" id="WP_146444742.1">
    <property type="nucleotide sequence ID" value="NZ_SJPR01000002.1"/>
</dbReference>
<accession>A0A5C6AEV1</accession>
<dbReference type="InterPro" id="IPR051913">
    <property type="entry name" value="GH2_Domain-Containing"/>
</dbReference>
<dbReference type="Gene3D" id="2.60.120.260">
    <property type="entry name" value="Galactose-binding domain-like"/>
    <property type="match status" value="2"/>
</dbReference>
<dbReference type="Gene3D" id="2.60.40.10">
    <property type="entry name" value="Immunoglobulins"/>
    <property type="match status" value="1"/>
</dbReference>
<dbReference type="EMBL" id="SJPR01000002">
    <property type="protein sequence ID" value="TWT97848.1"/>
    <property type="molecule type" value="Genomic_DNA"/>
</dbReference>
<evidence type="ECO:0000256" key="2">
    <source>
        <dbReference type="ARBA" id="ARBA00022801"/>
    </source>
</evidence>
<dbReference type="InterPro" id="IPR017853">
    <property type="entry name" value="GH"/>
</dbReference>
<comment type="caution">
    <text evidence="9">The sequence shown here is derived from an EMBL/GenBank/DDBJ whole genome shotgun (WGS) entry which is preliminary data.</text>
</comment>
<evidence type="ECO:0000256" key="1">
    <source>
        <dbReference type="ARBA" id="ARBA00007401"/>
    </source>
</evidence>
<dbReference type="InterPro" id="IPR036156">
    <property type="entry name" value="Beta-gal/glucu_dom_sf"/>
</dbReference>
<feature type="signal peptide" evidence="5">
    <location>
        <begin position="1"/>
        <end position="22"/>
    </location>
</feature>
<name>A0A5C6AEV1_9BACT</name>
<dbReference type="SUPFAM" id="SSF49303">
    <property type="entry name" value="beta-Galactosidase/glucuronidase domain"/>
    <property type="match status" value="1"/>
</dbReference>
<dbReference type="AlphaFoldDB" id="A0A5C6AEV1"/>
<dbReference type="SUPFAM" id="SSF51445">
    <property type="entry name" value="(Trans)glycosidases"/>
    <property type="match status" value="1"/>
</dbReference>
<dbReference type="PANTHER" id="PTHR42732">
    <property type="entry name" value="BETA-GALACTOSIDASE"/>
    <property type="match status" value="1"/>
</dbReference>
<dbReference type="OrthoDB" id="9762066at2"/>
<evidence type="ECO:0000256" key="5">
    <source>
        <dbReference type="SAM" id="SignalP"/>
    </source>
</evidence>
<dbReference type="InterPro" id="IPR006103">
    <property type="entry name" value="Glyco_hydro_2_cat"/>
</dbReference>
<dbReference type="InterPro" id="IPR013783">
    <property type="entry name" value="Ig-like_fold"/>
</dbReference>
<evidence type="ECO:0000259" key="7">
    <source>
        <dbReference type="Pfam" id="PF02836"/>
    </source>
</evidence>
<protein>
    <submittedName>
        <fullName evidence="9">Beta-galactosidase</fullName>
        <ecNumber evidence="9">3.2.1.23</ecNumber>
    </submittedName>
</protein>
<proteinExistence type="inferred from homology"/>
<evidence type="ECO:0000313" key="10">
    <source>
        <dbReference type="Proteomes" id="UP000317421"/>
    </source>
</evidence>
<dbReference type="InterPro" id="IPR054593">
    <property type="entry name" value="Beta-mannosidase-like_N2"/>
</dbReference>
<dbReference type="EC" id="3.2.1.23" evidence="9"/>
<evidence type="ECO:0000259" key="8">
    <source>
        <dbReference type="Pfam" id="PF22666"/>
    </source>
</evidence>
<dbReference type="Pfam" id="PF22666">
    <property type="entry name" value="Glyco_hydro_2_N2"/>
    <property type="match status" value="1"/>
</dbReference>
<sequence precursor="true">MFTPRLIAFVATAVLGVLCADASFGEGADRPLLTKWGEELDRNAVLPEYPRPQLVRESWANLNGEWDFALTSADAGQPESYVEKILVPFPVESVLSGVTRPVTPENAVWYRREFDASVYETGRKENSRVLLHFGAVDWEAKVWVNGVEVGDHRGGFDAFSFDITDALTGEGPQELLVRVTDPTNRGTQPWGKQSLEPGGIVYTAVSGIWQTVWLEVAPPTRVASLELSPNVEGNELVVRVNVVGPDSAKSIVRVATNSEGGQPLRVTGRAGETLRLRIPDAHLWTPDDPYLYDLSIDVAVGPADSRVVVDRVESYFGMRGVKVGKAADGHERILLNGKEVFSFGPLDQGWWPDGLYTAPSDEALRWDIELTKRYGFNTCRKHVKVESARWYYWCDKLGLLVWQDMPNGGERGIGPSEEDMVRSESSEATYRHELKAMIDGLANHPSIIVWAPFNEGWGQFKTNEIIRWIQTYDPTRLVDGPSGWADRGEGDLLDEHNYPGPAMPAPQANRASVLGEFGGLGLEIPTHTWMESGVWGYRNYDSMAELSSNYQSLISNLWLLKRSGLAAAIYTQTTDVEGEVNGLVTYDRKVVKIDPALASVWNRQLYKPSPNMTTVLATSEDPSAMGQVWQYTTEEPVGGDWTSNDFDDSGWKTGRAGFGTPNTPGAAVRTEWETADIWLRRKVRIDDPRLLKDLYLQVHHDEDAEIYLDGQLVSTLPGFTVAYSVVAIPQEAKRLLKPGEHVVAVHCHQTRGGQYVDLGFLAVQEGDGDEEQPHPVVSNADADGVRKR</sequence>
<dbReference type="Pfam" id="PF02836">
    <property type="entry name" value="Glyco_hydro_2_C"/>
    <property type="match status" value="1"/>
</dbReference>
<organism evidence="9 10">
    <name type="scientific">Botrimarina colliarenosi</name>
    <dbReference type="NCBI Taxonomy" id="2528001"/>
    <lineage>
        <taxon>Bacteria</taxon>
        <taxon>Pseudomonadati</taxon>
        <taxon>Planctomycetota</taxon>
        <taxon>Planctomycetia</taxon>
        <taxon>Pirellulales</taxon>
        <taxon>Lacipirellulaceae</taxon>
        <taxon>Botrimarina</taxon>
    </lineage>
</organism>
<dbReference type="Proteomes" id="UP000317421">
    <property type="component" value="Unassembled WGS sequence"/>
</dbReference>
<keyword evidence="3 9" id="KW-0326">Glycosidase</keyword>
<dbReference type="InterPro" id="IPR008979">
    <property type="entry name" value="Galactose-bd-like_sf"/>
</dbReference>
<feature type="domain" description="Glycoside hydrolase family 2 catalytic" evidence="7">
    <location>
        <begin position="360"/>
        <end position="479"/>
    </location>
</feature>
<dbReference type="GO" id="GO:0005975">
    <property type="term" value="P:carbohydrate metabolic process"/>
    <property type="evidence" value="ECO:0007669"/>
    <property type="project" value="InterPro"/>
</dbReference>
<evidence type="ECO:0000259" key="6">
    <source>
        <dbReference type="Pfam" id="PF00703"/>
    </source>
</evidence>
<gene>
    <name evidence="9" type="primary">lacZ_3</name>
    <name evidence="9" type="ORF">Pla108_20010</name>
</gene>
<dbReference type="Pfam" id="PF00703">
    <property type="entry name" value="Glyco_hydro_2"/>
    <property type="match status" value="1"/>
</dbReference>
<feature type="domain" description="Glycoside hydrolase family 2 immunoglobulin-like beta-sandwich" evidence="6">
    <location>
        <begin position="256"/>
        <end position="319"/>
    </location>
</feature>
<evidence type="ECO:0000256" key="3">
    <source>
        <dbReference type="ARBA" id="ARBA00023295"/>
    </source>
</evidence>
<reference evidence="9 10" key="1">
    <citation type="submission" date="2019-02" db="EMBL/GenBank/DDBJ databases">
        <title>Deep-cultivation of Planctomycetes and their phenomic and genomic characterization uncovers novel biology.</title>
        <authorList>
            <person name="Wiegand S."/>
            <person name="Jogler M."/>
            <person name="Boedeker C."/>
            <person name="Pinto D."/>
            <person name="Vollmers J."/>
            <person name="Rivas-Marin E."/>
            <person name="Kohn T."/>
            <person name="Peeters S.H."/>
            <person name="Heuer A."/>
            <person name="Rast P."/>
            <person name="Oberbeckmann S."/>
            <person name="Bunk B."/>
            <person name="Jeske O."/>
            <person name="Meyerdierks A."/>
            <person name="Storesund J.E."/>
            <person name="Kallscheuer N."/>
            <person name="Luecker S."/>
            <person name="Lage O.M."/>
            <person name="Pohl T."/>
            <person name="Merkel B.J."/>
            <person name="Hornburger P."/>
            <person name="Mueller R.-W."/>
            <person name="Bruemmer F."/>
            <person name="Labrenz M."/>
            <person name="Spormann A.M."/>
            <person name="Op Den Camp H."/>
            <person name="Overmann J."/>
            <person name="Amann R."/>
            <person name="Jetten M.S.M."/>
            <person name="Mascher T."/>
            <person name="Medema M.H."/>
            <person name="Devos D.P."/>
            <person name="Kaster A.-K."/>
            <person name="Ovreas L."/>
            <person name="Rohde M."/>
            <person name="Galperin M.Y."/>
            <person name="Jogler C."/>
        </authorList>
    </citation>
    <scope>NUCLEOTIDE SEQUENCE [LARGE SCALE GENOMIC DNA]</scope>
    <source>
        <strain evidence="9 10">Pla108</strain>
    </source>
</reference>
<evidence type="ECO:0000256" key="4">
    <source>
        <dbReference type="SAM" id="MobiDB-lite"/>
    </source>
</evidence>
<feature type="domain" description="Beta-mannosidase-like galactose-binding" evidence="8">
    <location>
        <begin position="105"/>
        <end position="189"/>
    </location>
</feature>
<feature type="region of interest" description="Disordered" evidence="4">
    <location>
        <begin position="766"/>
        <end position="788"/>
    </location>
</feature>
<keyword evidence="5" id="KW-0732">Signal</keyword>
<evidence type="ECO:0000313" key="9">
    <source>
        <dbReference type="EMBL" id="TWT97848.1"/>
    </source>
</evidence>
<dbReference type="PANTHER" id="PTHR42732:SF2">
    <property type="entry name" value="BETA-MANNOSIDASE"/>
    <property type="match status" value="1"/>
</dbReference>
<comment type="similarity">
    <text evidence="1">Belongs to the glycosyl hydrolase 2 family.</text>
</comment>
<dbReference type="GO" id="GO:0004565">
    <property type="term" value="F:beta-galactosidase activity"/>
    <property type="evidence" value="ECO:0007669"/>
    <property type="project" value="UniProtKB-EC"/>
</dbReference>
<dbReference type="InterPro" id="IPR006102">
    <property type="entry name" value="Ig-like_GH2"/>
</dbReference>
<dbReference type="Gene3D" id="3.20.20.80">
    <property type="entry name" value="Glycosidases"/>
    <property type="match status" value="1"/>
</dbReference>